<accession>A0A8H4JFW5</accession>
<feature type="region of interest" description="Disordered" evidence="1">
    <location>
        <begin position="151"/>
        <end position="187"/>
    </location>
</feature>
<evidence type="ECO:0000313" key="3">
    <source>
        <dbReference type="Proteomes" id="UP000605986"/>
    </source>
</evidence>
<evidence type="ECO:0000313" key="2">
    <source>
        <dbReference type="EMBL" id="KAF4423769.1"/>
    </source>
</evidence>
<gene>
    <name evidence="2" type="ORF">F53441_14245</name>
</gene>
<dbReference type="AlphaFoldDB" id="A0A8H4JFW5"/>
<keyword evidence="3" id="KW-1185">Reference proteome</keyword>
<dbReference type="InterPro" id="IPR009003">
    <property type="entry name" value="Peptidase_S1_PA"/>
</dbReference>
<sequence length="534" mass="59673">MSLREPSERERRMYYYGLPSCPKLVARSSSGTRPWSSPFEWPHRKELSVATGHKMQQPWNDPQGSLEPLIINALTCINWSAIDILCVGFKRAYEDPRQPSEHPVTMLISVPKNSTSFRQAEKAIIACRAVLVRFQLDDVEVEIKESIVSAASSNPGPATSSPGPATSDPTAGRNAPSLHPGPFDNDMKDIKYKFNRDLSEYMGTSIASSSESKEGTKGLYLQSNNGKTYALTCRHVLFSETDCEEYRYRDGNDTKHVHQPGKGSLNRIVADLKEKKEAMDQTIEEMAKPFYKTPEYQANLSDFLRQQTSLQSCQPRVAQFDNERCAVLGRVEFSPPIERCSQDRRLRDWALIELSQDSFATRLSVLRNKVPVTLGLQSMVNEIPGLPRPRQLRFSASLELAIGPSIIPESELDGTILRNIYGDTSLVVIKHGLTTGFTIGHANGIHSVTRRVAELARETISREWCVIGLHSNAFSQEGDSGACVFDLEGRIAGMMTAGLESEDNPHGYDVTYVTPMQWLLDDIKRQGYDVKLPN</sequence>
<proteinExistence type="predicted"/>
<feature type="compositionally biased region" description="Polar residues" evidence="1">
    <location>
        <begin position="151"/>
        <end position="169"/>
    </location>
</feature>
<dbReference type="OrthoDB" id="5424209at2759"/>
<organism evidence="2 3">
    <name type="scientific">Fusarium austroafricanum</name>
    <dbReference type="NCBI Taxonomy" id="2364996"/>
    <lineage>
        <taxon>Eukaryota</taxon>
        <taxon>Fungi</taxon>
        <taxon>Dikarya</taxon>
        <taxon>Ascomycota</taxon>
        <taxon>Pezizomycotina</taxon>
        <taxon>Sordariomycetes</taxon>
        <taxon>Hypocreomycetidae</taxon>
        <taxon>Hypocreales</taxon>
        <taxon>Nectriaceae</taxon>
        <taxon>Fusarium</taxon>
        <taxon>Fusarium concolor species complex</taxon>
    </lineage>
</organism>
<evidence type="ECO:0000256" key="1">
    <source>
        <dbReference type="SAM" id="MobiDB-lite"/>
    </source>
</evidence>
<dbReference type="EMBL" id="JAADJG010001141">
    <property type="protein sequence ID" value="KAF4423769.1"/>
    <property type="molecule type" value="Genomic_DNA"/>
</dbReference>
<name>A0A8H4JFW5_9HYPO</name>
<dbReference type="SUPFAM" id="SSF50494">
    <property type="entry name" value="Trypsin-like serine proteases"/>
    <property type="match status" value="2"/>
</dbReference>
<comment type="caution">
    <text evidence="2">The sequence shown here is derived from an EMBL/GenBank/DDBJ whole genome shotgun (WGS) entry which is preliminary data.</text>
</comment>
<dbReference type="Proteomes" id="UP000605986">
    <property type="component" value="Unassembled WGS sequence"/>
</dbReference>
<protein>
    <submittedName>
        <fullName evidence="2">Uncharacterized protein</fullName>
    </submittedName>
</protein>
<reference evidence="2" key="1">
    <citation type="submission" date="2020-01" db="EMBL/GenBank/DDBJ databases">
        <title>Identification and distribution of gene clusters putatively required for synthesis of sphingolipid metabolism inhibitors in phylogenetically diverse species of the filamentous fungus Fusarium.</title>
        <authorList>
            <person name="Kim H.-S."/>
            <person name="Busman M."/>
            <person name="Brown D.W."/>
            <person name="Divon H."/>
            <person name="Uhlig S."/>
            <person name="Proctor R.H."/>
        </authorList>
    </citation>
    <scope>NUCLEOTIDE SEQUENCE</scope>
    <source>
        <strain evidence="2">NRRL 53441</strain>
    </source>
</reference>